<name>A0A8G1X9X3_9ACTN</name>
<evidence type="ECO:0000259" key="6">
    <source>
        <dbReference type="Pfam" id="PF00501"/>
    </source>
</evidence>
<dbReference type="Pfam" id="PF00501">
    <property type="entry name" value="AMP-binding"/>
    <property type="match status" value="1"/>
</dbReference>
<accession>A0A8G1X9X3</accession>
<proteinExistence type="inferred from homology"/>
<dbReference type="GO" id="GO:0005886">
    <property type="term" value="C:plasma membrane"/>
    <property type="evidence" value="ECO:0007669"/>
    <property type="project" value="TreeGrafter"/>
</dbReference>
<keyword evidence="2 7" id="KW-0436">Ligase</keyword>
<dbReference type="PANTHER" id="PTHR22754:SF32">
    <property type="entry name" value="DISCO-INTERACTING PROTEIN 2"/>
    <property type="match status" value="1"/>
</dbReference>
<evidence type="ECO:0000256" key="5">
    <source>
        <dbReference type="SAM" id="MobiDB-lite"/>
    </source>
</evidence>
<evidence type="ECO:0000256" key="3">
    <source>
        <dbReference type="ARBA" id="ARBA00022832"/>
    </source>
</evidence>
<dbReference type="GO" id="GO:0016874">
    <property type="term" value="F:ligase activity"/>
    <property type="evidence" value="ECO:0007669"/>
    <property type="project" value="UniProtKB-KW"/>
</dbReference>
<keyword evidence="3" id="KW-0276">Fatty acid metabolism</keyword>
<gene>
    <name evidence="7" type="ORF">EDD39_0700</name>
</gene>
<keyword evidence="4" id="KW-0443">Lipid metabolism</keyword>
<dbReference type="CDD" id="cd05931">
    <property type="entry name" value="FAAL"/>
    <property type="match status" value="1"/>
</dbReference>
<dbReference type="InterPro" id="IPR045851">
    <property type="entry name" value="AMP-bd_C_sf"/>
</dbReference>
<evidence type="ECO:0000256" key="1">
    <source>
        <dbReference type="ARBA" id="ARBA00006432"/>
    </source>
</evidence>
<dbReference type="InterPro" id="IPR020845">
    <property type="entry name" value="AMP-binding_CS"/>
</dbReference>
<dbReference type="OrthoDB" id="3671040at2"/>
<evidence type="ECO:0000256" key="2">
    <source>
        <dbReference type="ARBA" id="ARBA00022598"/>
    </source>
</evidence>
<dbReference type="AlphaFoldDB" id="A0A8G1X9X3"/>
<dbReference type="InterPro" id="IPR040097">
    <property type="entry name" value="FAAL/FAAC"/>
</dbReference>
<protein>
    <submittedName>
        <fullName evidence="7">Acyl-CoA synthetase (AMP-forming)/AMP-acid ligase II</fullName>
    </submittedName>
</protein>
<dbReference type="InterPro" id="IPR042099">
    <property type="entry name" value="ANL_N_sf"/>
</dbReference>
<sequence>MTTDFFGHRNVGDALAARAAAHPDRTALTIHRGSAGPAPESLTFAELHRRARLRAAALADRFAPGGRVLLALPTSTEFVEVYLGCLLAGLVAVPVPVPGGSAHATARVAAVVRDCTPGLVLATGQDRAALCEWLLTQDLDVPVEAVAPVGDSPADGPRPLPDLPDTGPDTLGVLQYSSGSTGTPKGVMLSHGNILANARAFSTDCGIGPDDRFGNWIPLHHDMGLFTQLSTALLLGATSVLMPPAEFVKRPVEWLRMMDRHRITVTAAPNFAFDLCLRLVTDQHLAELDLSALKFLANGSEPIHAPTLTAFADRFAAAGLARTAVSPGYGLAEATVFVCAKAPGTDPTVRTVDPAAAERGTVRPAEQGRPLVGLGLPGGFESRIVDPDTRRVLPDGAVGELWLRGDSVGSGYWNRPDLTEEVFGARTADGDGRRWLRTGDLGTLLDGELFLTGRLKEMLVLRGRNLFPQDLEQEARAAHPALNGFFGAAFPVPAPDERVVLVHEIDPRVRGNGPAEVAAAVKQRLTAELGAPMRNVVLVRRGSVRRTTSGKVQRTAMREEFLAGALSVVHAELEPAVRMLLPAEAAGTAEAADTAAEPLPLGGAA</sequence>
<organism evidence="7 8">
    <name type="scientific">Kitasatospora cineracea</name>
    <dbReference type="NCBI Taxonomy" id="88074"/>
    <lineage>
        <taxon>Bacteria</taxon>
        <taxon>Bacillati</taxon>
        <taxon>Actinomycetota</taxon>
        <taxon>Actinomycetes</taxon>
        <taxon>Kitasatosporales</taxon>
        <taxon>Streptomycetaceae</taxon>
        <taxon>Kitasatospora</taxon>
    </lineage>
</organism>
<dbReference type="SUPFAM" id="SSF56801">
    <property type="entry name" value="Acetyl-CoA synthetase-like"/>
    <property type="match status" value="1"/>
</dbReference>
<dbReference type="InterPro" id="IPR000873">
    <property type="entry name" value="AMP-dep_synth/lig_dom"/>
</dbReference>
<dbReference type="PROSITE" id="PS00455">
    <property type="entry name" value="AMP_BINDING"/>
    <property type="match status" value="1"/>
</dbReference>
<dbReference type="PANTHER" id="PTHR22754">
    <property type="entry name" value="DISCO-INTERACTING PROTEIN 2 DIP2 -RELATED"/>
    <property type="match status" value="1"/>
</dbReference>
<evidence type="ECO:0000313" key="7">
    <source>
        <dbReference type="EMBL" id="ROR42575.1"/>
    </source>
</evidence>
<evidence type="ECO:0000313" key="8">
    <source>
        <dbReference type="Proteomes" id="UP000267408"/>
    </source>
</evidence>
<comment type="similarity">
    <text evidence="1">Belongs to the ATP-dependent AMP-binding enzyme family.</text>
</comment>
<dbReference type="GO" id="GO:0071766">
    <property type="term" value="P:Actinobacterium-type cell wall biogenesis"/>
    <property type="evidence" value="ECO:0007669"/>
    <property type="project" value="UniProtKB-ARBA"/>
</dbReference>
<reference evidence="7 8" key="1">
    <citation type="submission" date="2018-11" db="EMBL/GenBank/DDBJ databases">
        <title>Sequencing the genomes of 1000 actinobacteria strains.</title>
        <authorList>
            <person name="Klenk H.-P."/>
        </authorList>
    </citation>
    <scope>NUCLEOTIDE SEQUENCE [LARGE SCALE GENOMIC DNA]</scope>
    <source>
        <strain evidence="7 8">DSM 44780</strain>
    </source>
</reference>
<dbReference type="EMBL" id="RJVJ01000001">
    <property type="protein sequence ID" value="ROR42575.1"/>
    <property type="molecule type" value="Genomic_DNA"/>
</dbReference>
<dbReference type="FunFam" id="3.40.50.12780:FF:000013">
    <property type="entry name" value="Long-chain-fatty-acid--AMP ligase FadD32"/>
    <property type="match status" value="1"/>
</dbReference>
<comment type="caution">
    <text evidence="7">The sequence shown here is derived from an EMBL/GenBank/DDBJ whole genome shotgun (WGS) entry which is preliminary data.</text>
</comment>
<evidence type="ECO:0000256" key="4">
    <source>
        <dbReference type="ARBA" id="ARBA00023098"/>
    </source>
</evidence>
<dbReference type="Proteomes" id="UP000267408">
    <property type="component" value="Unassembled WGS sequence"/>
</dbReference>
<dbReference type="GO" id="GO:0006633">
    <property type="term" value="P:fatty acid biosynthetic process"/>
    <property type="evidence" value="ECO:0007669"/>
    <property type="project" value="TreeGrafter"/>
</dbReference>
<feature type="region of interest" description="Disordered" evidence="5">
    <location>
        <begin position="149"/>
        <end position="169"/>
    </location>
</feature>
<feature type="domain" description="AMP-dependent synthetase/ligase" evidence="6">
    <location>
        <begin position="16"/>
        <end position="413"/>
    </location>
</feature>
<dbReference type="RefSeq" id="WP_123553320.1">
    <property type="nucleotide sequence ID" value="NZ_RJVJ01000001.1"/>
</dbReference>
<dbReference type="Gene3D" id="3.30.300.30">
    <property type="match status" value="1"/>
</dbReference>
<dbReference type="Gene3D" id="3.40.50.12780">
    <property type="entry name" value="N-terminal domain of ligase-like"/>
    <property type="match status" value="1"/>
</dbReference>
<dbReference type="GO" id="GO:0070566">
    <property type="term" value="F:adenylyltransferase activity"/>
    <property type="evidence" value="ECO:0007669"/>
    <property type="project" value="TreeGrafter"/>
</dbReference>